<dbReference type="CDD" id="cd02940">
    <property type="entry name" value="DHPD_FMN"/>
    <property type="match status" value="1"/>
</dbReference>
<dbReference type="GO" id="GO:0002058">
    <property type="term" value="F:uracil binding"/>
    <property type="evidence" value="ECO:0007669"/>
    <property type="project" value="TreeGrafter"/>
</dbReference>
<keyword evidence="9" id="KW-1185">Reference proteome</keyword>
<dbReference type="Pfam" id="PF01180">
    <property type="entry name" value="DHO_dh"/>
    <property type="match status" value="1"/>
</dbReference>
<dbReference type="EC" id="1.3.1.1" evidence="6"/>
<dbReference type="GO" id="GO:0006212">
    <property type="term" value="P:uracil catabolic process"/>
    <property type="evidence" value="ECO:0007669"/>
    <property type="project" value="TreeGrafter"/>
</dbReference>
<dbReference type="FunFam" id="3.20.20.70:FF:000027">
    <property type="entry name" value="Dihydropyrimidine dehydrogenase [NADP(+)]"/>
    <property type="match status" value="1"/>
</dbReference>
<evidence type="ECO:0000256" key="6">
    <source>
        <dbReference type="ARBA" id="ARBA00049728"/>
    </source>
</evidence>
<gene>
    <name evidence="8" type="primary">preA</name>
    <name evidence="8" type="ORF">Pla108_23260</name>
</gene>
<name>A0A5C6AEX4_9BACT</name>
<accession>A0A5C6AEX4</accession>
<dbReference type="GO" id="GO:0050661">
    <property type="term" value="F:NADP binding"/>
    <property type="evidence" value="ECO:0007669"/>
    <property type="project" value="TreeGrafter"/>
</dbReference>
<dbReference type="PANTHER" id="PTHR43073">
    <property type="entry name" value="DIHYDROPYRIMIDINE DEHYDROGENASE [NADP(+)]"/>
    <property type="match status" value="1"/>
</dbReference>
<comment type="catalytic activity">
    <reaction evidence="2">
        <text>5,6-dihydrothymine + NAD(+) = thymine + NADH + H(+)</text>
        <dbReference type="Rhea" id="RHEA:28791"/>
        <dbReference type="ChEBI" id="CHEBI:15378"/>
        <dbReference type="ChEBI" id="CHEBI:17821"/>
        <dbReference type="ChEBI" id="CHEBI:27468"/>
        <dbReference type="ChEBI" id="CHEBI:57540"/>
        <dbReference type="ChEBI" id="CHEBI:57945"/>
        <dbReference type="EC" id="1.3.1.1"/>
    </reaction>
</comment>
<dbReference type="GO" id="GO:0006210">
    <property type="term" value="P:thymine catabolic process"/>
    <property type="evidence" value="ECO:0007669"/>
    <property type="project" value="TreeGrafter"/>
</dbReference>
<dbReference type="InterPro" id="IPR013785">
    <property type="entry name" value="Aldolase_TIM"/>
</dbReference>
<dbReference type="GO" id="GO:0005737">
    <property type="term" value="C:cytoplasm"/>
    <property type="evidence" value="ECO:0007669"/>
    <property type="project" value="InterPro"/>
</dbReference>
<dbReference type="SUPFAM" id="SSF51395">
    <property type="entry name" value="FMN-linked oxidoreductases"/>
    <property type="match status" value="1"/>
</dbReference>
<evidence type="ECO:0000313" key="9">
    <source>
        <dbReference type="Proteomes" id="UP000317421"/>
    </source>
</evidence>
<evidence type="ECO:0000256" key="3">
    <source>
        <dbReference type="ARBA" id="ARBA00048792"/>
    </source>
</evidence>
<evidence type="ECO:0000256" key="4">
    <source>
        <dbReference type="ARBA" id="ARBA00049578"/>
    </source>
</evidence>
<evidence type="ECO:0000256" key="5">
    <source>
        <dbReference type="ARBA" id="ARBA00049714"/>
    </source>
</evidence>
<organism evidence="8 9">
    <name type="scientific">Botrimarina colliarenosi</name>
    <dbReference type="NCBI Taxonomy" id="2528001"/>
    <lineage>
        <taxon>Bacteria</taxon>
        <taxon>Pseudomonadati</taxon>
        <taxon>Planctomycetota</taxon>
        <taxon>Planctomycetia</taxon>
        <taxon>Pirellulales</taxon>
        <taxon>Lacipirellulaceae</taxon>
        <taxon>Botrimarina</taxon>
    </lineage>
</organism>
<protein>
    <recommendedName>
        <fullName evidence="6">dihydrouracil dehydrogenase (NAD(+))</fullName>
        <ecNumber evidence="6">1.3.1.1</ecNumber>
    </recommendedName>
</protein>
<dbReference type="AlphaFoldDB" id="A0A5C6AEX4"/>
<comment type="catalytic activity">
    <reaction evidence="3">
        <text>5,6-dihydrouracil + NAD(+) = uracil + NADH + H(+)</text>
        <dbReference type="Rhea" id="RHEA:20189"/>
        <dbReference type="ChEBI" id="CHEBI:15378"/>
        <dbReference type="ChEBI" id="CHEBI:15901"/>
        <dbReference type="ChEBI" id="CHEBI:17568"/>
        <dbReference type="ChEBI" id="CHEBI:57540"/>
        <dbReference type="ChEBI" id="CHEBI:57945"/>
        <dbReference type="EC" id="1.3.1.1"/>
    </reaction>
</comment>
<dbReference type="NCBIfam" id="NF006183">
    <property type="entry name" value="PRK08318.1"/>
    <property type="match status" value="1"/>
</dbReference>
<dbReference type="Proteomes" id="UP000317421">
    <property type="component" value="Unassembled WGS sequence"/>
</dbReference>
<dbReference type="Gene3D" id="3.20.20.70">
    <property type="entry name" value="Aldolase class I"/>
    <property type="match status" value="1"/>
</dbReference>
<reference evidence="8 9" key="1">
    <citation type="submission" date="2019-02" db="EMBL/GenBank/DDBJ databases">
        <title>Deep-cultivation of Planctomycetes and their phenomic and genomic characterization uncovers novel biology.</title>
        <authorList>
            <person name="Wiegand S."/>
            <person name="Jogler M."/>
            <person name="Boedeker C."/>
            <person name="Pinto D."/>
            <person name="Vollmers J."/>
            <person name="Rivas-Marin E."/>
            <person name="Kohn T."/>
            <person name="Peeters S.H."/>
            <person name="Heuer A."/>
            <person name="Rast P."/>
            <person name="Oberbeckmann S."/>
            <person name="Bunk B."/>
            <person name="Jeske O."/>
            <person name="Meyerdierks A."/>
            <person name="Storesund J.E."/>
            <person name="Kallscheuer N."/>
            <person name="Luecker S."/>
            <person name="Lage O.M."/>
            <person name="Pohl T."/>
            <person name="Merkel B.J."/>
            <person name="Hornburger P."/>
            <person name="Mueller R.-W."/>
            <person name="Bruemmer F."/>
            <person name="Labrenz M."/>
            <person name="Spormann A.M."/>
            <person name="Op Den Camp H."/>
            <person name="Overmann J."/>
            <person name="Amann R."/>
            <person name="Jetten M.S.M."/>
            <person name="Mascher T."/>
            <person name="Medema M.H."/>
            <person name="Devos D.P."/>
            <person name="Kaster A.-K."/>
            <person name="Ovreas L."/>
            <person name="Rohde M."/>
            <person name="Galperin M.Y."/>
            <person name="Jogler C."/>
        </authorList>
    </citation>
    <scope>NUCLEOTIDE SEQUENCE [LARGE SCALE GENOMIC DNA]</scope>
    <source>
        <strain evidence="8 9">Pla108</strain>
    </source>
</reference>
<evidence type="ECO:0000259" key="7">
    <source>
        <dbReference type="Pfam" id="PF01180"/>
    </source>
</evidence>
<dbReference type="PANTHER" id="PTHR43073:SF2">
    <property type="entry name" value="DIHYDROPYRIMIDINE DEHYDROGENASE [NADP(+)]"/>
    <property type="match status" value="1"/>
</dbReference>
<feature type="domain" description="Dihydroorotate dehydrogenase catalytic" evidence="7">
    <location>
        <begin position="4"/>
        <end position="309"/>
    </location>
</feature>
<comment type="caution">
    <text evidence="8">The sequence shown here is derived from an EMBL/GenBank/DDBJ whole genome shotgun (WGS) entry which is preliminary data.</text>
</comment>
<dbReference type="GO" id="GO:0004159">
    <property type="term" value="F:dihydropyrimidine dehydrogenase (NAD+) activity"/>
    <property type="evidence" value="ECO:0007669"/>
    <property type="project" value="UniProtKB-EC"/>
</dbReference>
<comment type="function">
    <text evidence="4">Involved in pyrimidine base degradation. Catalyzes physiologically the reduction of uracil to 5,6-dihydrouracil (DHU) by using NADH as a specific cosubstrate. It also catalyzes the reverse reaction and the reduction of thymine to 5,6-dihydrothymine (DHT).</text>
</comment>
<dbReference type="OrthoDB" id="9794954at2"/>
<evidence type="ECO:0000256" key="1">
    <source>
        <dbReference type="ARBA" id="ARBA00023002"/>
    </source>
</evidence>
<dbReference type="RefSeq" id="WP_146445042.1">
    <property type="nucleotide sequence ID" value="NZ_SJPR01000002.1"/>
</dbReference>
<dbReference type="EMBL" id="SJPR01000002">
    <property type="protein sequence ID" value="TWT98169.1"/>
    <property type="molecule type" value="Genomic_DNA"/>
</dbReference>
<dbReference type="InterPro" id="IPR005720">
    <property type="entry name" value="Dihydroorotate_DH_cat"/>
</dbReference>
<keyword evidence="1 8" id="KW-0560">Oxidoreductase</keyword>
<comment type="subunit">
    <text evidence="5">Heterotetramer of 2 PreA and 2 PreT subunits.</text>
</comment>
<sequence>MPTLATTVDGLKLPNPFVIGSGPPGTNGKVIGRAFDEGWGAVICKTVSLDASKVINVQPRYGRLRSRETGEIYGWENIELISDRSFDTWLDEFKALKDSHPDGVLIASIMEEYNKNAWQEIVGRCEEAGVDSFELNMSCPHGMPERRMGAAVGEDPVALEEVCRWVMEVATKPVWAKMTPNVTHIEDPARAAFRAGCQGVAAINTIRSVIGVDLDTLRPEPNVEGYTTPGGYSCQAVRPIALRMCMEISKVIETEYPGRTLSGLGGVETGEDAAQFILLGSSTVQVCTGVMKMGYGCVGPMKDQLLAFMEKHKFETIDDFRGKSLPYFTTHSDLVRRQAEARAAKKAEADKKKMIKGDAEWTGDDFVDQSDALARG</sequence>
<evidence type="ECO:0000313" key="8">
    <source>
        <dbReference type="EMBL" id="TWT98169.1"/>
    </source>
</evidence>
<proteinExistence type="predicted"/>
<evidence type="ECO:0000256" key="2">
    <source>
        <dbReference type="ARBA" id="ARBA00047685"/>
    </source>
</evidence>